<sequence>MTSPKGLLDPSEAVIVFIDHQPMTLFGVHSHDPQTVVNNTVALAETARLFNVPVVYSTVARKALGGDLIPGLREVFPDQEIIDRSWINAWEDPRLKEAVLATGRRQIVIAGLWTEMCVAFPVISALEEGREVFVVADASGGASSESHHTAMDRMVAKGAVPVTTQVVLGEFQRDWARQDSYLGARSIAQRYFGNWGQVLDYYAQTTTDQDASTSNH</sequence>
<gene>
    <name evidence="2" type="ORF">NBG84_16840</name>
</gene>
<evidence type="ECO:0000259" key="1">
    <source>
        <dbReference type="Pfam" id="PF00857"/>
    </source>
</evidence>
<dbReference type="PANTHER" id="PTHR43559">
    <property type="entry name" value="HYDROLASE YCAC-RELATED"/>
    <property type="match status" value="1"/>
</dbReference>
<name>A0ABT0UMU1_9ACTN</name>
<feature type="domain" description="Isochorismatase-like" evidence="1">
    <location>
        <begin position="14"/>
        <end position="165"/>
    </location>
</feature>
<evidence type="ECO:0000313" key="3">
    <source>
        <dbReference type="Proteomes" id="UP001431429"/>
    </source>
</evidence>
<dbReference type="Proteomes" id="UP001431429">
    <property type="component" value="Unassembled WGS sequence"/>
</dbReference>
<dbReference type="RefSeq" id="WP_250920275.1">
    <property type="nucleotide sequence ID" value="NZ_JAMQAW010000012.1"/>
</dbReference>
<reference evidence="2" key="1">
    <citation type="submission" date="2022-06" db="EMBL/GenBank/DDBJ databases">
        <title>Genome public.</title>
        <authorList>
            <person name="Sun Q."/>
        </authorList>
    </citation>
    <scope>NUCLEOTIDE SEQUENCE</scope>
    <source>
        <strain evidence="2">CWNU-1</strain>
    </source>
</reference>
<dbReference type="Pfam" id="PF00857">
    <property type="entry name" value="Isochorismatase"/>
    <property type="match status" value="1"/>
</dbReference>
<organism evidence="2 3">
    <name type="scientific">Streptomyces albipurpureus</name>
    <dbReference type="NCBI Taxonomy" id="2897419"/>
    <lineage>
        <taxon>Bacteria</taxon>
        <taxon>Bacillati</taxon>
        <taxon>Actinomycetota</taxon>
        <taxon>Actinomycetes</taxon>
        <taxon>Kitasatosporales</taxon>
        <taxon>Streptomycetaceae</taxon>
        <taxon>Streptomyces</taxon>
    </lineage>
</organism>
<dbReference type="CDD" id="cd01012">
    <property type="entry name" value="YcaC_related"/>
    <property type="match status" value="1"/>
</dbReference>
<dbReference type="GO" id="GO:0016787">
    <property type="term" value="F:hydrolase activity"/>
    <property type="evidence" value="ECO:0007669"/>
    <property type="project" value="UniProtKB-KW"/>
</dbReference>
<dbReference type="Gene3D" id="3.40.50.850">
    <property type="entry name" value="Isochorismatase-like"/>
    <property type="match status" value="1"/>
</dbReference>
<evidence type="ECO:0000313" key="2">
    <source>
        <dbReference type="EMBL" id="MCM2389937.1"/>
    </source>
</evidence>
<dbReference type="SUPFAM" id="SSF52499">
    <property type="entry name" value="Isochorismatase-like hydrolases"/>
    <property type="match status" value="1"/>
</dbReference>
<keyword evidence="2" id="KW-0378">Hydrolase</keyword>
<dbReference type="InterPro" id="IPR053152">
    <property type="entry name" value="Hydrolase_YcaC-like"/>
</dbReference>
<dbReference type="InterPro" id="IPR000868">
    <property type="entry name" value="Isochorismatase-like_dom"/>
</dbReference>
<accession>A0ABT0UMU1</accession>
<dbReference type="InterPro" id="IPR036380">
    <property type="entry name" value="Isochorismatase-like_sf"/>
</dbReference>
<dbReference type="EMBL" id="JAMQAW010000012">
    <property type="protein sequence ID" value="MCM2389937.1"/>
    <property type="molecule type" value="Genomic_DNA"/>
</dbReference>
<proteinExistence type="predicted"/>
<protein>
    <submittedName>
        <fullName evidence="2">Hydrolase</fullName>
    </submittedName>
</protein>
<keyword evidence="3" id="KW-1185">Reference proteome</keyword>
<comment type="caution">
    <text evidence="2">The sequence shown here is derived from an EMBL/GenBank/DDBJ whole genome shotgun (WGS) entry which is preliminary data.</text>
</comment>
<dbReference type="PANTHER" id="PTHR43559:SF1">
    <property type="entry name" value="HYDROLASE"/>
    <property type="match status" value="1"/>
</dbReference>